<dbReference type="RefSeq" id="WP_159578603.1">
    <property type="nucleotide sequence ID" value="NZ_JBIPKE010000012.1"/>
</dbReference>
<evidence type="ECO:0000259" key="2">
    <source>
        <dbReference type="Pfam" id="PF26604"/>
    </source>
</evidence>
<protein>
    <recommendedName>
        <fullName evidence="2">CBU-0592-like domain-containing protein</fullName>
    </recommendedName>
</protein>
<evidence type="ECO:0000313" key="4">
    <source>
        <dbReference type="Proteomes" id="UP001610063"/>
    </source>
</evidence>
<dbReference type="NCBIfam" id="NF047864">
    <property type="entry name" value="CBU_0592_membra"/>
    <property type="match status" value="1"/>
</dbReference>
<proteinExistence type="predicted"/>
<keyword evidence="1" id="KW-1133">Transmembrane helix</keyword>
<organism evidence="3 4">
    <name type="scientific">Marinoscillum luteum</name>
    <dbReference type="NCBI Taxonomy" id="861051"/>
    <lineage>
        <taxon>Bacteria</taxon>
        <taxon>Pseudomonadati</taxon>
        <taxon>Bacteroidota</taxon>
        <taxon>Cytophagia</taxon>
        <taxon>Cytophagales</taxon>
        <taxon>Reichenbachiellaceae</taxon>
        <taxon>Marinoscillum</taxon>
    </lineage>
</organism>
<feature type="transmembrane region" description="Helical" evidence="1">
    <location>
        <begin position="6"/>
        <end position="24"/>
    </location>
</feature>
<name>A0ABW7N4Z7_9BACT</name>
<dbReference type="Proteomes" id="UP001610063">
    <property type="component" value="Unassembled WGS sequence"/>
</dbReference>
<accession>A0ABW7N4Z7</accession>
<dbReference type="EMBL" id="JBIPKE010000012">
    <property type="protein sequence ID" value="MFH6982521.1"/>
    <property type="molecule type" value="Genomic_DNA"/>
</dbReference>
<keyword evidence="1" id="KW-0812">Transmembrane</keyword>
<sequence length="80" mass="8696">MTIIEAIGWLGAGSLLVGFVLNIFQKIAAGSFPYLLLNLGGSALLLYNAYMNGAYPFVVVNLFWVVFSGIKLFQLSFSKS</sequence>
<keyword evidence="4" id="KW-1185">Reference proteome</keyword>
<comment type="caution">
    <text evidence="3">The sequence shown here is derived from an EMBL/GenBank/DDBJ whole genome shotgun (WGS) entry which is preliminary data.</text>
</comment>
<feature type="transmembrane region" description="Helical" evidence="1">
    <location>
        <begin position="55"/>
        <end position="73"/>
    </location>
</feature>
<dbReference type="Pfam" id="PF26604">
    <property type="entry name" value="CBU_0592"/>
    <property type="match status" value="1"/>
</dbReference>
<evidence type="ECO:0000256" key="1">
    <source>
        <dbReference type="SAM" id="Phobius"/>
    </source>
</evidence>
<reference evidence="3 4" key="1">
    <citation type="journal article" date="2013" name="Int. J. Syst. Evol. Microbiol.">
        <title>Marinoscillum luteum sp. nov., isolated from marine sediment.</title>
        <authorList>
            <person name="Cha I.T."/>
            <person name="Park S.J."/>
            <person name="Kim S.J."/>
            <person name="Kim J.G."/>
            <person name="Jung M.Y."/>
            <person name="Shin K.S."/>
            <person name="Kwon K.K."/>
            <person name="Yang S.H."/>
            <person name="Seo Y.S."/>
            <person name="Rhee S.K."/>
        </authorList>
    </citation>
    <scope>NUCLEOTIDE SEQUENCE [LARGE SCALE GENOMIC DNA]</scope>
    <source>
        <strain evidence="3 4">KCTC 23939</strain>
    </source>
</reference>
<dbReference type="InterPro" id="IPR058058">
    <property type="entry name" value="CBU_0592-like"/>
</dbReference>
<evidence type="ECO:0000313" key="3">
    <source>
        <dbReference type="EMBL" id="MFH6982521.1"/>
    </source>
</evidence>
<keyword evidence="1" id="KW-0472">Membrane</keyword>
<gene>
    <name evidence="3" type="ORF">ACHKAR_03680</name>
</gene>
<feature type="domain" description="CBU-0592-like" evidence="2">
    <location>
        <begin position="5"/>
        <end position="75"/>
    </location>
</feature>